<dbReference type="FunFam" id="3.30.70.330:FF:000609">
    <property type="entry name" value="U2 snRNP component IST3"/>
    <property type="match status" value="1"/>
</dbReference>
<evidence type="ECO:0000256" key="1">
    <source>
        <dbReference type="ARBA" id="ARBA00022884"/>
    </source>
</evidence>
<protein>
    <submittedName>
        <fullName evidence="5">RNA-binding domain-containing protein, X-linked 2</fullName>
    </submittedName>
</protein>
<dbReference type="InterPro" id="IPR035979">
    <property type="entry name" value="RBD_domain_sf"/>
</dbReference>
<feature type="compositionally biased region" description="Basic and acidic residues" evidence="3">
    <location>
        <begin position="116"/>
        <end position="125"/>
    </location>
</feature>
<feature type="domain" description="RRM" evidence="4">
    <location>
        <begin position="31"/>
        <end position="109"/>
    </location>
</feature>
<dbReference type="FunCoup" id="A0A4Q1BJH5">
    <property type="interactions" value="120"/>
</dbReference>
<feature type="compositionally biased region" description="Basic and acidic residues" evidence="3">
    <location>
        <begin position="175"/>
        <end position="186"/>
    </location>
</feature>
<dbReference type="GO" id="GO:0071011">
    <property type="term" value="C:precatalytic spliceosome"/>
    <property type="evidence" value="ECO:0007669"/>
    <property type="project" value="TreeGrafter"/>
</dbReference>
<evidence type="ECO:0000259" key="4">
    <source>
        <dbReference type="PROSITE" id="PS50102"/>
    </source>
</evidence>
<evidence type="ECO:0000256" key="2">
    <source>
        <dbReference type="PROSITE-ProRule" id="PRU00176"/>
    </source>
</evidence>
<dbReference type="PANTHER" id="PTHR45880:SF1">
    <property type="entry name" value="RNA-BINDING MOTIF PROTEIN, X-LINKED 2"/>
    <property type="match status" value="1"/>
</dbReference>
<dbReference type="EMBL" id="SDIL01000060">
    <property type="protein sequence ID" value="RXK37795.1"/>
    <property type="molecule type" value="Genomic_DNA"/>
</dbReference>
<reference evidence="5 6" key="1">
    <citation type="submission" date="2016-06" db="EMBL/GenBank/DDBJ databases">
        <title>Evolution of pathogenesis and genome organization in the Tremellales.</title>
        <authorList>
            <person name="Cuomo C."/>
            <person name="Litvintseva A."/>
            <person name="Heitman J."/>
            <person name="Chen Y."/>
            <person name="Sun S."/>
            <person name="Springer D."/>
            <person name="Dromer F."/>
            <person name="Young S."/>
            <person name="Zeng Q."/>
            <person name="Chapman S."/>
            <person name="Gujja S."/>
            <person name="Saif S."/>
            <person name="Birren B."/>
        </authorList>
    </citation>
    <scope>NUCLEOTIDE SEQUENCE [LARGE SCALE GENOMIC DNA]</scope>
    <source>
        <strain evidence="5 6">ATCC 28783</strain>
    </source>
</reference>
<gene>
    <name evidence="5" type="ORF">M231_04951</name>
</gene>
<dbReference type="InterPro" id="IPR012677">
    <property type="entry name" value="Nucleotide-bd_a/b_plait_sf"/>
</dbReference>
<dbReference type="SMART" id="SM00360">
    <property type="entry name" value="RRM"/>
    <property type="match status" value="1"/>
</dbReference>
<dbReference type="Gene3D" id="3.30.70.330">
    <property type="match status" value="1"/>
</dbReference>
<dbReference type="VEuPathDB" id="FungiDB:TREMEDRAFT_24060"/>
<feature type="compositionally biased region" description="Acidic residues" evidence="3">
    <location>
        <begin position="138"/>
        <end position="156"/>
    </location>
</feature>
<evidence type="ECO:0000313" key="6">
    <source>
        <dbReference type="Proteomes" id="UP000289152"/>
    </source>
</evidence>
<evidence type="ECO:0000256" key="3">
    <source>
        <dbReference type="SAM" id="MobiDB-lite"/>
    </source>
</evidence>
<dbReference type="OrthoDB" id="2573941at2759"/>
<evidence type="ECO:0000313" key="5">
    <source>
        <dbReference type="EMBL" id="RXK37795.1"/>
    </source>
</evidence>
<dbReference type="SUPFAM" id="SSF54928">
    <property type="entry name" value="RNA-binding domain, RBD"/>
    <property type="match status" value="1"/>
</dbReference>
<dbReference type="Pfam" id="PF00076">
    <property type="entry name" value="RRM_1"/>
    <property type="match status" value="1"/>
</dbReference>
<dbReference type="AlphaFoldDB" id="A0A4Q1BJH5"/>
<feature type="compositionally biased region" description="Basic and acidic residues" evidence="3">
    <location>
        <begin position="224"/>
        <end position="300"/>
    </location>
</feature>
<keyword evidence="1 2" id="KW-0694">RNA-binding</keyword>
<dbReference type="PROSITE" id="PS50102">
    <property type="entry name" value="RRM"/>
    <property type="match status" value="1"/>
</dbReference>
<name>A0A4Q1BJH5_TREME</name>
<dbReference type="PANTHER" id="PTHR45880">
    <property type="entry name" value="RNA-BINDING MOTIF PROTEIN, X-LINKED 2"/>
    <property type="match status" value="1"/>
</dbReference>
<dbReference type="InterPro" id="IPR000504">
    <property type="entry name" value="RRM_dom"/>
</dbReference>
<dbReference type="InterPro" id="IPR045844">
    <property type="entry name" value="RRM_Ist3-like"/>
</dbReference>
<dbReference type="STRING" id="5217.A0A4Q1BJH5"/>
<comment type="caution">
    <text evidence="5">The sequence shown here is derived from an EMBL/GenBank/DDBJ whole genome shotgun (WGS) entry which is preliminary data.</text>
</comment>
<dbReference type="GO" id="GO:0071013">
    <property type="term" value="C:catalytic step 2 spliceosome"/>
    <property type="evidence" value="ECO:0007669"/>
    <property type="project" value="TreeGrafter"/>
</dbReference>
<dbReference type="GO" id="GO:0005686">
    <property type="term" value="C:U2 snRNP"/>
    <property type="evidence" value="ECO:0007669"/>
    <property type="project" value="TreeGrafter"/>
</dbReference>
<sequence length="334" mass="39070">MNTIKEIERINLRELELGVKGSWHDEYKDSAYVFIGGLSYEMTEGDVIIVFSQWGEVVDINLPRDKETGKTRGFGFLMYEDQRSTVLAVDNMNGAQILGRTIRVDHCKSYKQAGTKNEKGEHVEPENPTYNAMPPLLEDSDSSEESDPADEIDLEDPMAAYLRAEKKQKRIKGKREREGEDKEERRARKAAKRAKKEAREKEKMGGSKDAKESLRRKESRRSRHGDEGRNREMSPGRRSRDEYDRNESREGHRSEYKDDHRDLSEGREKIGKDGGRGRDNDRDRDRDMRNGRETSRARADRDDWREGRWELERQEKSLKSLDAYSDRREDGRHR</sequence>
<feature type="region of interest" description="Disordered" evidence="3">
    <location>
        <begin position="112"/>
        <end position="300"/>
    </location>
</feature>
<proteinExistence type="predicted"/>
<dbReference type="CDD" id="cd12411">
    <property type="entry name" value="RRM_ist3_like"/>
    <property type="match status" value="1"/>
</dbReference>
<dbReference type="GO" id="GO:0003723">
    <property type="term" value="F:RNA binding"/>
    <property type="evidence" value="ECO:0007669"/>
    <property type="project" value="UniProtKB-UniRule"/>
</dbReference>
<keyword evidence="6" id="KW-1185">Reference proteome</keyword>
<feature type="compositionally biased region" description="Basic residues" evidence="3">
    <location>
        <begin position="187"/>
        <end position="196"/>
    </location>
</feature>
<dbReference type="InterPro" id="IPR051847">
    <property type="entry name" value="RNA_proc/Spliceosome_comp"/>
</dbReference>
<feature type="compositionally biased region" description="Basic and acidic residues" evidence="3">
    <location>
        <begin position="197"/>
        <end position="216"/>
    </location>
</feature>
<accession>A0A4Q1BJH5</accession>
<dbReference type="InParanoid" id="A0A4Q1BJH5"/>
<organism evidence="5 6">
    <name type="scientific">Tremella mesenterica</name>
    <name type="common">Jelly fungus</name>
    <dbReference type="NCBI Taxonomy" id="5217"/>
    <lineage>
        <taxon>Eukaryota</taxon>
        <taxon>Fungi</taxon>
        <taxon>Dikarya</taxon>
        <taxon>Basidiomycota</taxon>
        <taxon>Agaricomycotina</taxon>
        <taxon>Tremellomycetes</taxon>
        <taxon>Tremellales</taxon>
        <taxon>Tremellaceae</taxon>
        <taxon>Tremella</taxon>
    </lineage>
</organism>
<dbReference type="Proteomes" id="UP000289152">
    <property type="component" value="Unassembled WGS sequence"/>
</dbReference>
<dbReference type="GO" id="GO:0000398">
    <property type="term" value="P:mRNA splicing, via spliceosome"/>
    <property type="evidence" value="ECO:0007669"/>
    <property type="project" value="InterPro"/>
</dbReference>
<feature type="region of interest" description="Disordered" evidence="3">
    <location>
        <begin position="315"/>
        <end position="334"/>
    </location>
</feature>